<keyword evidence="2" id="KW-1185">Reference proteome</keyword>
<accession>A0A3M7Q6B4</accession>
<evidence type="ECO:0000313" key="2">
    <source>
        <dbReference type="Proteomes" id="UP000276133"/>
    </source>
</evidence>
<dbReference type="Proteomes" id="UP000276133">
    <property type="component" value="Unassembled WGS sequence"/>
</dbReference>
<gene>
    <name evidence="1" type="ORF">BpHYR1_003882</name>
</gene>
<dbReference type="EMBL" id="REGN01007283">
    <property type="protein sequence ID" value="RNA06789.1"/>
    <property type="molecule type" value="Genomic_DNA"/>
</dbReference>
<sequence>MTTKKRSKVNATINHGEIARHTLRSKANERHIVCFWSVMFMGKSIFHKSTISLQVLSRKCVTKNMPSDTANAIR</sequence>
<proteinExistence type="predicted"/>
<comment type="caution">
    <text evidence="1">The sequence shown here is derived from an EMBL/GenBank/DDBJ whole genome shotgun (WGS) entry which is preliminary data.</text>
</comment>
<reference evidence="1 2" key="1">
    <citation type="journal article" date="2018" name="Sci. Rep.">
        <title>Genomic signatures of local adaptation to the degree of environmental predictability in rotifers.</title>
        <authorList>
            <person name="Franch-Gras L."/>
            <person name="Hahn C."/>
            <person name="Garcia-Roger E.M."/>
            <person name="Carmona M.J."/>
            <person name="Serra M."/>
            <person name="Gomez A."/>
        </authorList>
    </citation>
    <scope>NUCLEOTIDE SEQUENCE [LARGE SCALE GENOMIC DNA]</scope>
    <source>
        <strain evidence="1">HYR1</strain>
    </source>
</reference>
<dbReference type="AlphaFoldDB" id="A0A3M7Q6B4"/>
<organism evidence="1 2">
    <name type="scientific">Brachionus plicatilis</name>
    <name type="common">Marine rotifer</name>
    <name type="synonym">Brachionus muelleri</name>
    <dbReference type="NCBI Taxonomy" id="10195"/>
    <lineage>
        <taxon>Eukaryota</taxon>
        <taxon>Metazoa</taxon>
        <taxon>Spiralia</taxon>
        <taxon>Gnathifera</taxon>
        <taxon>Rotifera</taxon>
        <taxon>Eurotatoria</taxon>
        <taxon>Monogononta</taxon>
        <taxon>Pseudotrocha</taxon>
        <taxon>Ploima</taxon>
        <taxon>Brachionidae</taxon>
        <taxon>Brachionus</taxon>
    </lineage>
</organism>
<protein>
    <submittedName>
        <fullName evidence="1">Uncharacterized protein</fullName>
    </submittedName>
</protein>
<name>A0A3M7Q6B4_BRAPC</name>
<evidence type="ECO:0000313" key="1">
    <source>
        <dbReference type="EMBL" id="RNA06789.1"/>
    </source>
</evidence>